<gene>
    <name evidence="1" type="ORF">EDM21_15650</name>
</gene>
<keyword evidence="2" id="KW-1185">Reference proteome</keyword>
<evidence type="ECO:0000313" key="1">
    <source>
        <dbReference type="EMBL" id="MVP00942.1"/>
    </source>
</evidence>
<dbReference type="EMBL" id="RHLK01000009">
    <property type="protein sequence ID" value="MVP00942.1"/>
    <property type="molecule type" value="Genomic_DNA"/>
</dbReference>
<dbReference type="AlphaFoldDB" id="A0A7X3FJW5"/>
<name>A0A7X3FJW5_9BACL</name>
<evidence type="ECO:0000313" key="2">
    <source>
        <dbReference type="Proteomes" id="UP000490800"/>
    </source>
</evidence>
<organism evidence="1 2">
    <name type="scientific">Paenibacillus lutrae</name>
    <dbReference type="NCBI Taxonomy" id="2078573"/>
    <lineage>
        <taxon>Bacteria</taxon>
        <taxon>Bacillati</taxon>
        <taxon>Bacillota</taxon>
        <taxon>Bacilli</taxon>
        <taxon>Bacillales</taxon>
        <taxon>Paenibacillaceae</taxon>
        <taxon>Paenibacillus</taxon>
    </lineage>
</organism>
<dbReference type="RefSeq" id="WP_157336914.1">
    <property type="nucleotide sequence ID" value="NZ_RHLK01000009.1"/>
</dbReference>
<proteinExistence type="predicted"/>
<sequence>MPSKRKALLNFMFRRAFFIFMFYWLLGKLVLGQLDEKVQDFLGWHIRRAQAKGGFTSKQQKRNRA</sequence>
<dbReference type="Proteomes" id="UP000490800">
    <property type="component" value="Unassembled WGS sequence"/>
</dbReference>
<accession>A0A7X3FJW5</accession>
<comment type="caution">
    <text evidence="1">The sequence shown here is derived from an EMBL/GenBank/DDBJ whole genome shotgun (WGS) entry which is preliminary data.</text>
</comment>
<protein>
    <submittedName>
        <fullName evidence="1">Uncharacterized protein</fullName>
    </submittedName>
</protein>
<reference evidence="1 2" key="1">
    <citation type="journal article" date="2019" name="Microorganisms">
        <title>Paenibacillus lutrae sp. nov., A Chitinolytic Species Isolated from A River Otter in Castril Natural Park, Granada, Spain.</title>
        <authorList>
            <person name="Rodriguez M."/>
            <person name="Reina J.C."/>
            <person name="Bejar V."/>
            <person name="Llamas I."/>
        </authorList>
    </citation>
    <scope>NUCLEOTIDE SEQUENCE [LARGE SCALE GENOMIC DNA]</scope>
    <source>
        <strain evidence="1 2">N10</strain>
    </source>
</reference>